<keyword evidence="2" id="KW-0813">Transport</keyword>
<dbReference type="PANTHER" id="PTHR32507">
    <property type="entry name" value="NA(+)/H(+) ANTIPORTER 1"/>
    <property type="match status" value="1"/>
</dbReference>
<feature type="transmembrane region" description="Helical" evidence="8">
    <location>
        <begin position="273"/>
        <end position="290"/>
    </location>
</feature>
<feature type="transmembrane region" description="Helical" evidence="8">
    <location>
        <begin position="52"/>
        <end position="70"/>
    </location>
</feature>
<feature type="transmembrane region" description="Helical" evidence="8">
    <location>
        <begin position="90"/>
        <end position="110"/>
    </location>
</feature>
<feature type="transmembrane region" description="Helical" evidence="8">
    <location>
        <begin position="149"/>
        <end position="171"/>
    </location>
</feature>
<dbReference type="GO" id="GO:0015297">
    <property type="term" value="F:antiporter activity"/>
    <property type="evidence" value="ECO:0007669"/>
    <property type="project" value="UniProtKB-KW"/>
</dbReference>
<keyword evidence="7 8" id="KW-0472">Membrane</keyword>
<evidence type="ECO:0000256" key="3">
    <source>
        <dbReference type="ARBA" id="ARBA00022449"/>
    </source>
</evidence>
<proteinExistence type="predicted"/>
<evidence type="ECO:0000313" key="10">
    <source>
        <dbReference type="EMBL" id="MBC2604092.1"/>
    </source>
</evidence>
<keyword evidence="11" id="KW-1185">Reference proteome</keyword>
<evidence type="ECO:0000259" key="9">
    <source>
        <dbReference type="Pfam" id="PF00999"/>
    </source>
</evidence>
<dbReference type="EMBL" id="JACHVA010000138">
    <property type="protein sequence ID" value="MBC2604092.1"/>
    <property type="molecule type" value="Genomic_DNA"/>
</dbReference>
<dbReference type="GO" id="GO:1902600">
    <property type="term" value="P:proton transmembrane transport"/>
    <property type="evidence" value="ECO:0007669"/>
    <property type="project" value="InterPro"/>
</dbReference>
<name>A0A7X1B206_9BACT</name>
<keyword evidence="5 8" id="KW-1133">Transmembrane helix</keyword>
<evidence type="ECO:0000256" key="8">
    <source>
        <dbReference type="SAM" id="Phobius"/>
    </source>
</evidence>
<feature type="transmembrane region" description="Helical" evidence="8">
    <location>
        <begin position="333"/>
        <end position="352"/>
    </location>
</feature>
<dbReference type="AlphaFoldDB" id="A0A7X1B206"/>
<evidence type="ECO:0000256" key="2">
    <source>
        <dbReference type="ARBA" id="ARBA00022448"/>
    </source>
</evidence>
<keyword evidence="6" id="KW-0406">Ion transport</keyword>
<feature type="transmembrane region" description="Helical" evidence="8">
    <location>
        <begin position="364"/>
        <end position="383"/>
    </location>
</feature>
<accession>A0A7X1B206</accession>
<reference evidence="10 11" key="1">
    <citation type="submission" date="2020-07" db="EMBL/GenBank/DDBJ databases">
        <authorList>
            <person name="Feng X."/>
        </authorList>
    </citation>
    <scope>NUCLEOTIDE SEQUENCE [LARGE SCALE GENOMIC DNA]</scope>
    <source>
        <strain evidence="10 11">JCM14086</strain>
    </source>
</reference>
<keyword evidence="4 8" id="KW-0812">Transmembrane</keyword>
<feature type="transmembrane region" description="Helical" evidence="8">
    <location>
        <begin position="302"/>
        <end position="321"/>
    </location>
</feature>
<evidence type="ECO:0000256" key="6">
    <source>
        <dbReference type="ARBA" id="ARBA00023065"/>
    </source>
</evidence>
<protein>
    <submittedName>
        <fullName evidence="10">Cation:proton antiporter</fullName>
    </submittedName>
</protein>
<evidence type="ECO:0000256" key="7">
    <source>
        <dbReference type="ARBA" id="ARBA00023136"/>
    </source>
</evidence>
<evidence type="ECO:0000313" key="11">
    <source>
        <dbReference type="Proteomes" id="UP000525652"/>
    </source>
</evidence>
<keyword evidence="3" id="KW-0050">Antiport</keyword>
<dbReference type="Pfam" id="PF00999">
    <property type="entry name" value="Na_H_Exchanger"/>
    <property type="match status" value="1"/>
</dbReference>
<dbReference type="Proteomes" id="UP000525652">
    <property type="component" value="Unassembled WGS sequence"/>
</dbReference>
<dbReference type="GO" id="GO:0005886">
    <property type="term" value="C:plasma membrane"/>
    <property type="evidence" value="ECO:0007669"/>
    <property type="project" value="UniProtKB-SubCell"/>
</dbReference>
<feature type="domain" description="Cation/H+ exchanger transmembrane" evidence="9">
    <location>
        <begin position="9"/>
        <end position="385"/>
    </location>
</feature>
<feature type="transmembrane region" description="Helical" evidence="8">
    <location>
        <begin position="191"/>
        <end position="209"/>
    </location>
</feature>
<comment type="subcellular location">
    <subcellularLocation>
        <location evidence="1">Cell membrane</location>
        <topology evidence="1">Multi-pass membrane protein</topology>
    </subcellularLocation>
</comment>
<comment type="caution">
    <text evidence="10">The sequence shown here is derived from an EMBL/GenBank/DDBJ whole genome shotgun (WGS) entry which is preliminary data.</text>
</comment>
<dbReference type="RefSeq" id="WP_185694709.1">
    <property type="nucleotide sequence ID" value="NZ_JACHVA010000138.1"/>
</dbReference>
<evidence type="ECO:0000256" key="4">
    <source>
        <dbReference type="ARBA" id="ARBA00022692"/>
    </source>
</evidence>
<organism evidence="10 11">
    <name type="scientific">Puniceicoccus vermicola</name>
    <dbReference type="NCBI Taxonomy" id="388746"/>
    <lineage>
        <taxon>Bacteria</taxon>
        <taxon>Pseudomonadati</taxon>
        <taxon>Verrucomicrobiota</taxon>
        <taxon>Opitutia</taxon>
        <taxon>Puniceicoccales</taxon>
        <taxon>Puniceicoccaceae</taxon>
        <taxon>Puniceicoccus</taxon>
    </lineage>
</organism>
<dbReference type="InterPro" id="IPR006153">
    <property type="entry name" value="Cation/H_exchanger_TM"/>
</dbReference>
<evidence type="ECO:0000256" key="5">
    <source>
        <dbReference type="ARBA" id="ARBA00022989"/>
    </source>
</evidence>
<gene>
    <name evidence="10" type="ORF">H5P30_20100</name>
</gene>
<feature type="transmembrane region" description="Helical" evidence="8">
    <location>
        <begin position="116"/>
        <end position="137"/>
    </location>
</feature>
<evidence type="ECO:0000256" key="1">
    <source>
        <dbReference type="ARBA" id="ARBA00004651"/>
    </source>
</evidence>
<sequence length="394" mass="41824">MTLLLIFLLLLFGYSLLSKKVEGSYVTAPMIFAGAGLILAFVIDEPVSADKGLTPFLHVAEIALVLLLFCDASKVDLSLLRKEKSLPLRLLGPGMLLTIGLGTLVAVLIFPQLSGWEAALLATILAPTDASLGQVIVNSERVPKKIREALDVEAGLNDGLSVPFLLFFIAIVSVDAGESSSSLPVLMGEQIGYGAIVGIGVGLLGGWLLNVATRMQSMDSIHRPLAVVVLPILAYLLSHHIEGSPFIAAYVAGLVTQKAFPKIQEGSITFTDEWGESLSFAVFFLFGIFAGSPDAGISWLPLLYGILSLAVIRTISTFLALPGTGLSIREKTFLGWFGPRGLASIVLGLVYLEAEAQLPGESTITAVVISTVLLSIFLHGLSARPGIRWIAKKS</sequence>
<dbReference type="PANTHER" id="PTHR32507:SF8">
    <property type="entry name" value="CNH1P"/>
    <property type="match status" value="1"/>
</dbReference>